<dbReference type="Pfam" id="PF08608">
    <property type="entry name" value="Wyosine_form"/>
    <property type="match status" value="1"/>
</dbReference>
<comment type="function">
    <text evidence="9">Component of the wyosine derivatives biosynthesis pathway that catalyzes the condensation of N-methylguanine with 2 carbon atoms from pyruvate to form the tricyclic 4-demethylwyosine (imG-14) on guanosine-37 of tRNA(Phe).</text>
</comment>
<dbReference type="EC" id="4.1.3.44" evidence="9"/>
<dbReference type="SFLD" id="SFLDS00029">
    <property type="entry name" value="Radical_SAM"/>
    <property type="match status" value="1"/>
</dbReference>
<dbReference type="CDD" id="cd01335">
    <property type="entry name" value="Radical_SAM"/>
    <property type="match status" value="1"/>
</dbReference>
<dbReference type="STRING" id="55802.TBCH5v1_2412"/>
<feature type="domain" description="Radical SAM core" evidence="10">
    <location>
        <begin position="74"/>
        <end position="323"/>
    </location>
</feature>
<gene>
    <name evidence="11" type="primary">taw</name>
    <name evidence="9" type="synonym">taw1</name>
    <name evidence="11" type="ORF">TBCH5v1_2412</name>
</gene>
<accession>A0A0S1XEQ9</accession>
<evidence type="ECO:0000256" key="9">
    <source>
        <dbReference type="HAMAP-Rule" id="MF_01921"/>
    </source>
</evidence>
<feature type="binding site" evidence="9">
    <location>
        <position position="95"/>
    </location>
    <ligand>
        <name>[4Fe-4S] cluster</name>
        <dbReference type="ChEBI" id="CHEBI:49883"/>
        <label>2</label>
        <note>4Fe-4S-S-AdoMet</note>
    </ligand>
</feature>
<feature type="binding site" evidence="9">
    <location>
        <position position="91"/>
    </location>
    <ligand>
        <name>[4Fe-4S] cluster</name>
        <dbReference type="ChEBI" id="CHEBI:49883"/>
        <label>2</label>
        <note>4Fe-4S-S-AdoMet</note>
    </ligand>
</feature>
<dbReference type="GO" id="GO:0008033">
    <property type="term" value="P:tRNA processing"/>
    <property type="evidence" value="ECO:0007669"/>
    <property type="project" value="UniProtKB-UniRule"/>
</dbReference>
<evidence type="ECO:0000256" key="7">
    <source>
        <dbReference type="ARBA" id="ARBA00023239"/>
    </source>
</evidence>
<dbReference type="InterPro" id="IPR013785">
    <property type="entry name" value="Aldolase_TIM"/>
</dbReference>
<dbReference type="SFLD" id="SFLDF00284">
    <property type="entry name" value="tRNA_wybutosine-synthesizing"/>
    <property type="match status" value="1"/>
</dbReference>
<dbReference type="HAMAP" id="MF_01921">
    <property type="entry name" value="TYW1_archaea"/>
    <property type="match status" value="1"/>
</dbReference>
<dbReference type="PANTHER" id="PTHR13930">
    <property type="entry name" value="S-ADENOSYL-L-METHIONINE-DEPENDENT TRNA 4-DEMETHYLWYOSINE SYNTHASE"/>
    <property type="match status" value="1"/>
</dbReference>
<dbReference type="GO" id="GO:0102521">
    <property type="term" value="F:tRNA-4-demethylwyosine synthase activity"/>
    <property type="evidence" value="ECO:0007669"/>
    <property type="project" value="UniProtKB-EC"/>
</dbReference>
<dbReference type="InterPro" id="IPR013917">
    <property type="entry name" value="tRNA_wybutosine-synth"/>
</dbReference>
<protein>
    <recommendedName>
        <fullName evidence="9">S-adenosyl-L-methionine-dependent tRNA 4-demethylwyosine synthase</fullName>
        <ecNumber evidence="9">4.1.3.44</ecNumber>
    </recommendedName>
    <alternativeName>
        <fullName evidence="9">tRNA wyosine derivatives biosynthesis protein Taw1</fullName>
    </alternativeName>
</protein>
<keyword evidence="4 9" id="KW-0479">Metal-binding</keyword>
<dbReference type="Pfam" id="PF04055">
    <property type="entry name" value="Radical_SAM"/>
    <property type="match status" value="1"/>
</dbReference>
<dbReference type="Gene3D" id="3.20.20.70">
    <property type="entry name" value="Aldolase class I"/>
    <property type="match status" value="1"/>
</dbReference>
<feature type="binding site" evidence="9">
    <location>
        <position position="98"/>
    </location>
    <ligand>
        <name>[4Fe-4S] cluster</name>
        <dbReference type="ChEBI" id="CHEBI:49883"/>
        <label>2</label>
        <note>4Fe-4S-S-AdoMet</note>
    </ligand>
</feature>
<comment type="subcellular location">
    <subcellularLocation>
        <location evidence="9">Cytoplasm</location>
    </subcellularLocation>
</comment>
<evidence type="ECO:0000256" key="4">
    <source>
        <dbReference type="ARBA" id="ARBA00022723"/>
    </source>
</evidence>
<dbReference type="SUPFAM" id="SSF102114">
    <property type="entry name" value="Radical SAM enzymes"/>
    <property type="match status" value="1"/>
</dbReference>
<comment type="catalytic activity">
    <reaction evidence="8 9">
        <text>N(1)-methylguanosine(37) in tRNA(Phe) + pyruvate + S-adenosyl-L-methionine = 4-demethylwyosine(37) in tRNA(Phe) + 5'-deoxyadenosine + L-methionine + CO2 + H2O</text>
        <dbReference type="Rhea" id="RHEA:36347"/>
        <dbReference type="Rhea" id="RHEA-COMP:10164"/>
        <dbReference type="Rhea" id="RHEA-COMP:10165"/>
        <dbReference type="ChEBI" id="CHEBI:15361"/>
        <dbReference type="ChEBI" id="CHEBI:15377"/>
        <dbReference type="ChEBI" id="CHEBI:16526"/>
        <dbReference type="ChEBI" id="CHEBI:17319"/>
        <dbReference type="ChEBI" id="CHEBI:57844"/>
        <dbReference type="ChEBI" id="CHEBI:59789"/>
        <dbReference type="ChEBI" id="CHEBI:64315"/>
        <dbReference type="ChEBI" id="CHEBI:73542"/>
        <dbReference type="EC" id="4.1.3.44"/>
    </reaction>
</comment>
<evidence type="ECO:0000313" key="12">
    <source>
        <dbReference type="Proteomes" id="UP000066042"/>
    </source>
</evidence>
<evidence type="ECO:0000256" key="8">
    <source>
        <dbReference type="ARBA" id="ARBA00049466"/>
    </source>
</evidence>
<dbReference type="Proteomes" id="UP000066042">
    <property type="component" value="Chromosome"/>
</dbReference>
<feature type="binding site" evidence="9">
    <location>
        <position position="81"/>
    </location>
    <ligand>
        <name>[4Fe-4S] cluster</name>
        <dbReference type="ChEBI" id="CHEBI:49883"/>
        <label>1</label>
    </ligand>
</feature>
<keyword evidence="6 9" id="KW-0411">Iron-sulfur</keyword>
<dbReference type="PATRIC" id="fig|55802.8.peg.2394"/>
<evidence type="ECO:0000256" key="6">
    <source>
        <dbReference type="ARBA" id="ARBA00023014"/>
    </source>
</evidence>
<dbReference type="GO" id="GO:0046872">
    <property type="term" value="F:metal ion binding"/>
    <property type="evidence" value="ECO:0007669"/>
    <property type="project" value="UniProtKB-KW"/>
</dbReference>
<proteinExistence type="inferred from homology"/>
<keyword evidence="5 9" id="KW-0408">Iron</keyword>
<name>A0A0S1XEQ9_THEBA</name>
<dbReference type="GO" id="GO:0005737">
    <property type="term" value="C:cytoplasm"/>
    <property type="evidence" value="ECO:0007669"/>
    <property type="project" value="UniProtKB-SubCell"/>
</dbReference>
<feature type="binding site" evidence="9">
    <location>
        <position position="55"/>
    </location>
    <ligand>
        <name>[4Fe-4S] cluster</name>
        <dbReference type="ChEBI" id="CHEBI:49883"/>
        <label>1</label>
    </ligand>
</feature>
<keyword evidence="9" id="KW-0963">Cytoplasm</keyword>
<keyword evidence="3 9" id="KW-0819">tRNA processing</keyword>
<dbReference type="InterPro" id="IPR023993">
    <property type="entry name" value="TYW1_archaea"/>
</dbReference>
<dbReference type="NCBIfam" id="TIGR03972">
    <property type="entry name" value="rSAM_TYW1"/>
    <property type="match status" value="1"/>
</dbReference>
<evidence type="ECO:0000256" key="3">
    <source>
        <dbReference type="ARBA" id="ARBA00022694"/>
    </source>
</evidence>
<organism evidence="11 12">
    <name type="scientific">Thermococcus barophilus</name>
    <dbReference type="NCBI Taxonomy" id="55802"/>
    <lineage>
        <taxon>Archaea</taxon>
        <taxon>Methanobacteriati</taxon>
        <taxon>Methanobacteriota</taxon>
        <taxon>Thermococci</taxon>
        <taxon>Thermococcales</taxon>
        <taxon>Thermococcaceae</taxon>
        <taxon>Thermococcus</taxon>
    </lineage>
</organism>
<sequence>MTRFVLQKFLNASFYSLLGEPKVENVKPNMPEEIARLFKKQHYALVGRHSAVKLCHWLKESIKHNRVCYKQKFYGIHSHRCLQMTPVLAWCTHNCVFCWRPMEGFLGTELPKPWDDPAFIVEESIKAQRKLLSGFGGIKDRINVKKYEEAQEPKHAAISLSGEPTLYPYIGDLVEEFHKRGFTTFIVTNGTVPGAIEQMKKEGKLPTQLYVSLTAPDIETYNRVNIPMIPDGWERIIKTLELMRDLPTRTVIRLTLVKGENMHNPKGYAELIMKAKPIFVEAKAYMFVGFSRNRLTINNMPKHEEIEAFAEELVKYLPGYHIEDEYQPSRVVLIMRDDISKEERFIKH</sequence>
<dbReference type="AlphaFoldDB" id="A0A0S1XEQ9"/>
<dbReference type="InterPro" id="IPR058240">
    <property type="entry name" value="rSAM_sf"/>
</dbReference>
<dbReference type="EMBL" id="CP013050">
    <property type="protein sequence ID" value="ALM76303.1"/>
    <property type="molecule type" value="Genomic_DNA"/>
</dbReference>
<comment type="cofactor">
    <cofactor evidence="9">
        <name>[4Fe-4S] cluster</name>
        <dbReference type="ChEBI" id="CHEBI:49883"/>
    </cofactor>
    <text evidence="9">Binds 2 [4Fe-4S] clusters. Binds 1 [4Fe-4S] cluster coordinated with 3 cysteines and an exchangeable S-adenosyl-L-methionine.</text>
</comment>
<comment type="subunit">
    <text evidence="9">Monomer.</text>
</comment>
<dbReference type="PANTHER" id="PTHR13930:SF0">
    <property type="entry name" value="S-ADENOSYL-L-METHIONINE-DEPENDENT TRNA 4-DEMETHYLWYOSINE SYNTHASE TYW1-RELATED"/>
    <property type="match status" value="1"/>
</dbReference>
<keyword evidence="7 9" id="KW-0456">Lyase</keyword>
<dbReference type="PROSITE" id="PS51918">
    <property type="entry name" value="RADICAL_SAM"/>
    <property type="match status" value="1"/>
</dbReference>
<feature type="binding site" evidence="9">
    <location>
        <position position="68"/>
    </location>
    <ligand>
        <name>[4Fe-4S] cluster</name>
        <dbReference type="ChEBI" id="CHEBI:49883"/>
        <label>1</label>
    </ligand>
</feature>
<reference evidence="11 12" key="1">
    <citation type="journal article" date="2016" name="Genome Announc.">
        <title>Complete genome sequence of the hyperthermophilic and piezophilic archaeon Thermococcus barophilus Ch5, capable of growth at the expense of hydrogenogenesis from carbon monoxide and formate.</title>
        <authorList>
            <person name="Oger P."/>
            <person name="Sokolova T.G."/>
            <person name="Kozhevnikova D.A."/>
            <person name="Taranov E.A."/>
            <person name="Vannier P."/>
            <person name="Lee H.S."/>
            <person name="Kwon K.K."/>
            <person name="Kang S.G."/>
            <person name="Lee J.H."/>
            <person name="Bonch-Osmolovskaya E.A."/>
            <person name="Lebedinsky A.V."/>
        </authorList>
    </citation>
    <scope>NUCLEOTIDE SEQUENCE [LARGE SCALE GENOMIC DNA]</scope>
    <source>
        <strain evidence="12">Ch5</strain>
    </source>
</reference>
<comment type="similarity">
    <text evidence="9">Belongs to the TYW1 family.</text>
</comment>
<evidence type="ECO:0000256" key="2">
    <source>
        <dbReference type="ARBA" id="ARBA00022691"/>
    </source>
</evidence>
<keyword evidence="2 9" id="KW-0949">S-adenosyl-L-methionine</keyword>
<dbReference type="InterPro" id="IPR034556">
    <property type="entry name" value="tRNA_wybutosine-synthase"/>
</dbReference>
<evidence type="ECO:0000256" key="1">
    <source>
        <dbReference type="ARBA" id="ARBA00022485"/>
    </source>
</evidence>
<dbReference type="InterPro" id="IPR007197">
    <property type="entry name" value="rSAM"/>
</dbReference>
<evidence type="ECO:0000256" key="5">
    <source>
        <dbReference type="ARBA" id="ARBA00023004"/>
    </source>
</evidence>
<keyword evidence="1 9" id="KW-0004">4Fe-4S</keyword>
<evidence type="ECO:0000313" key="11">
    <source>
        <dbReference type="EMBL" id="ALM76303.1"/>
    </source>
</evidence>
<dbReference type="SFLD" id="SFLDG01071">
    <property type="entry name" value="tRNA_wybutosine-synthesizing"/>
    <property type="match status" value="1"/>
</dbReference>
<evidence type="ECO:0000259" key="10">
    <source>
        <dbReference type="PROSITE" id="PS51918"/>
    </source>
</evidence>
<dbReference type="GO" id="GO:0051539">
    <property type="term" value="F:4 iron, 4 sulfur cluster binding"/>
    <property type="evidence" value="ECO:0007669"/>
    <property type="project" value="UniProtKB-UniRule"/>
</dbReference>